<feature type="coiled-coil region" evidence="1">
    <location>
        <begin position="73"/>
        <end position="100"/>
    </location>
</feature>
<accession>G0QMS6</accession>
<evidence type="ECO:0000256" key="2">
    <source>
        <dbReference type="SAM" id="MobiDB-lite"/>
    </source>
</evidence>
<feature type="compositionally biased region" description="Polar residues" evidence="2">
    <location>
        <begin position="245"/>
        <end position="254"/>
    </location>
</feature>
<evidence type="ECO:0000313" key="3">
    <source>
        <dbReference type="EMBL" id="EGR33479.1"/>
    </source>
</evidence>
<dbReference type="eggNOG" id="ENOG502QSYJ">
    <property type="taxonomic scope" value="Eukaryota"/>
</dbReference>
<dbReference type="AlphaFoldDB" id="G0QMS6"/>
<dbReference type="EMBL" id="GL983437">
    <property type="protein sequence ID" value="EGR33479.1"/>
    <property type="molecule type" value="Genomic_DNA"/>
</dbReference>
<keyword evidence="1" id="KW-0175">Coiled coil</keyword>
<dbReference type="OrthoDB" id="8062037at2759"/>
<protein>
    <submittedName>
        <fullName evidence="3">Uncharacterized protein</fullName>
    </submittedName>
</protein>
<feature type="region of interest" description="Disordered" evidence="2">
    <location>
        <begin position="230"/>
        <end position="254"/>
    </location>
</feature>
<dbReference type="RefSeq" id="XP_004037465.1">
    <property type="nucleotide sequence ID" value="XM_004037417.1"/>
</dbReference>
<dbReference type="PANTHER" id="PTHR47026">
    <property type="entry name" value="PIGMENTOSA GTPASE REGULATOR-LIKE PROTEIN, PUTATIVE-RELATED"/>
    <property type="match status" value="1"/>
</dbReference>
<dbReference type="GeneID" id="14909672"/>
<evidence type="ECO:0000313" key="4">
    <source>
        <dbReference type="Proteomes" id="UP000008983"/>
    </source>
</evidence>
<sequence length="254" mass="30743">NINELEEYIEVIFEHQINCEKQGKYIEAEQARNKVKQLKLDLEKRRKEEIKNKHINEKLGIEKAHLEEFNQFNAFWDQKMNEFNEEASKIEQELIQRQQQEYIQVQEELQKVVPYKPKQSAEALNLMKIEENLAKQKNYVEAHQVQEKRNYLEKQENQQWLQVRDQKIKNQLNQLKNKQQNELNALKQRIIAGQDEQRKNRSIELERLLQKYQNVKKELEIQQQMEANQFIKQQKNKNSNNNSKVNGSRSMKIQ</sequence>
<name>G0QMS6_ICHMU</name>
<feature type="non-terminal residue" evidence="3">
    <location>
        <position position="1"/>
    </location>
</feature>
<dbReference type="PANTHER" id="PTHR47026:SF2">
    <property type="entry name" value="FLAGELLAR ASSOCIATED PROTEIN"/>
    <property type="match status" value="1"/>
</dbReference>
<feature type="compositionally biased region" description="Low complexity" evidence="2">
    <location>
        <begin position="232"/>
        <end position="244"/>
    </location>
</feature>
<proteinExistence type="predicted"/>
<evidence type="ECO:0000256" key="1">
    <source>
        <dbReference type="SAM" id="Coils"/>
    </source>
</evidence>
<keyword evidence="4" id="KW-1185">Reference proteome</keyword>
<dbReference type="OMA" id="STPYKPK"/>
<organism evidence="3 4">
    <name type="scientific">Ichthyophthirius multifiliis</name>
    <name type="common">White spot disease agent</name>
    <name type="synonym">Ich</name>
    <dbReference type="NCBI Taxonomy" id="5932"/>
    <lineage>
        <taxon>Eukaryota</taxon>
        <taxon>Sar</taxon>
        <taxon>Alveolata</taxon>
        <taxon>Ciliophora</taxon>
        <taxon>Intramacronucleata</taxon>
        <taxon>Oligohymenophorea</taxon>
        <taxon>Hymenostomatida</taxon>
        <taxon>Ophryoglenina</taxon>
        <taxon>Ichthyophthirius</taxon>
    </lineage>
</organism>
<reference evidence="3 4" key="1">
    <citation type="submission" date="2011-07" db="EMBL/GenBank/DDBJ databases">
        <authorList>
            <person name="Coyne R."/>
            <person name="Brami D."/>
            <person name="Johnson J."/>
            <person name="Hostetler J."/>
            <person name="Hannick L."/>
            <person name="Clark T."/>
            <person name="Cassidy-Hanley D."/>
            <person name="Inman J."/>
        </authorList>
    </citation>
    <scope>NUCLEOTIDE SEQUENCE [LARGE SCALE GENOMIC DNA]</scope>
    <source>
        <strain evidence="3 4">G5</strain>
    </source>
</reference>
<gene>
    <name evidence="3" type="ORF">IMG5_051570</name>
</gene>
<dbReference type="InParanoid" id="G0QMS6"/>
<feature type="coiled-coil region" evidence="1">
    <location>
        <begin position="169"/>
        <end position="229"/>
    </location>
</feature>
<dbReference type="Proteomes" id="UP000008983">
    <property type="component" value="Unassembled WGS sequence"/>
</dbReference>